<accession>A0AAD7Z487</accession>
<proteinExistence type="predicted"/>
<feature type="non-terminal residue" evidence="2">
    <location>
        <position position="108"/>
    </location>
</feature>
<keyword evidence="1" id="KW-1133">Transmembrane helix</keyword>
<protein>
    <submittedName>
        <fullName evidence="2">Uncharacterized protein</fullName>
    </submittedName>
</protein>
<evidence type="ECO:0000313" key="3">
    <source>
        <dbReference type="Proteomes" id="UP001233999"/>
    </source>
</evidence>
<comment type="caution">
    <text evidence="2">The sequence shown here is derived from an EMBL/GenBank/DDBJ whole genome shotgun (WGS) entry which is preliminary data.</text>
</comment>
<dbReference type="EMBL" id="JASPKZ010010676">
    <property type="protein sequence ID" value="KAJ9573829.1"/>
    <property type="molecule type" value="Genomic_DNA"/>
</dbReference>
<keyword evidence="3" id="KW-1185">Reference proteome</keyword>
<evidence type="ECO:0000313" key="2">
    <source>
        <dbReference type="EMBL" id="KAJ9573829.1"/>
    </source>
</evidence>
<dbReference type="AlphaFoldDB" id="A0AAD7Z487"/>
<keyword evidence="1" id="KW-0812">Transmembrane</keyword>
<evidence type="ECO:0000256" key="1">
    <source>
        <dbReference type="SAM" id="Phobius"/>
    </source>
</evidence>
<dbReference type="Proteomes" id="UP001233999">
    <property type="component" value="Unassembled WGS sequence"/>
</dbReference>
<keyword evidence="1" id="KW-0472">Membrane</keyword>
<feature type="transmembrane region" description="Helical" evidence="1">
    <location>
        <begin position="52"/>
        <end position="71"/>
    </location>
</feature>
<feature type="transmembrane region" description="Helical" evidence="1">
    <location>
        <begin position="15"/>
        <end position="40"/>
    </location>
</feature>
<gene>
    <name evidence="2" type="ORF">L9F63_008793</name>
</gene>
<reference evidence="2" key="1">
    <citation type="journal article" date="2023" name="IScience">
        <title>Live-bearing cockroach genome reveals convergent evolutionary mechanisms linked to viviparity in insects and beyond.</title>
        <authorList>
            <person name="Fouks B."/>
            <person name="Harrison M.C."/>
            <person name="Mikhailova A.A."/>
            <person name="Marchal E."/>
            <person name="English S."/>
            <person name="Carruthers M."/>
            <person name="Jennings E.C."/>
            <person name="Chiamaka E.L."/>
            <person name="Frigard R.A."/>
            <person name="Pippel M."/>
            <person name="Attardo G.M."/>
            <person name="Benoit J.B."/>
            <person name="Bornberg-Bauer E."/>
            <person name="Tobe S.S."/>
        </authorList>
    </citation>
    <scope>NUCLEOTIDE SEQUENCE</scope>
    <source>
        <strain evidence="2">Stay&amp;Tobe</strain>
    </source>
</reference>
<sequence length="108" mass="12397">WLYKLFLKIEIEPISMVYCISSTFHIVVVAGVSMFSCMACGHLSYMDHKTDMLIHQVFVFVLSTDAVVGLMKSTTSFKIRLVSSSFFHIWNFYSIYFLEMCSSYASTS</sequence>
<feature type="non-terminal residue" evidence="2">
    <location>
        <position position="1"/>
    </location>
</feature>
<reference evidence="2" key="2">
    <citation type="submission" date="2023-05" db="EMBL/GenBank/DDBJ databases">
        <authorList>
            <person name="Fouks B."/>
        </authorList>
    </citation>
    <scope>NUCLEOTIDE SEQUENCE</scope>
    <source>
        <strain evidence="2">Stay&amp;Tobe</strain>
        <tissue evidence="2">Testes</tissue>
    </source>
</reference>
<organism evidence="2 3">
    <name type="scientific">Diploptera punctata</name>
    <name type="common">Pacific beetle cockroach</name>
    <dbReference type="NCBI Taxonomy" id="6984"/>
    <lineage>
        <taxon>Eukaryota</taxon>
        <taxon>Metazoa</taxon>
        <taxon>Ecdysozoa</taxon>
        <taxon>Arthropoda</taxon>
        <taxon>Hexapoda</taxon>
        <taxon>Insecta</taxon>
        <taxon>Pterygota</taxon>
        <taxon>Neoptera</taxon>
        <taxon>Polyneoptera</taxon>
        <taxon>Dictyoptera</taxon>
        <taxon>Blattodea</taxon>
        <taxon>Blaberoidea</taxon>
        <taxon>Blaberidae</taxon>
        <taxon>Diplopterinae</taxon>
        <taxon>Diploptera</taxon>
    </lineage>
</organism>
<name>A0AAD7Z487_DIPPU</name>